<dbReference type="GO" id="GO:0016798">
    <property type="term" value="F:hydrolase activity, acting on glycosyl bonds"/>
    <property type="evidence" value="ECO:0007669"/>
    <property type="project" value="UniProtKB-KW"/>
</dbReference>
<dbReference type="InterPro" id="IPR045857">
    <property type="entry name" value="O16G_dom_2"/>
</dbReference>
<keyword evidence="4" id="KW-1185">Reference proteome</keyword>
<dbReference type="InterPro" id="IPR006047">
    <property type="entry name" value="GH13_cat_dom"/>
</dbReference>
<protein>
    <submittedName>
        <fullName evidence="3">Alpha-glucosidase</fullName>
        <ecNumber evidence="3">3.2.1.-</ecNumber>
    </submittedName>
</protein>
<dbReference type="Pfam" id="PF00128">
    <property type="entry name" value="Alpha-amylase"/>
    <property type="match status" value="1"/>
</dbReference>
<dbReference type="PANTHER" id="PTHR10357">
    <property type="entry name" value="ALPHA-AMYLASE FAMILY MEMBER"/>
    <property type="match status" value="1"/>
</dbReference>
<evidence type="ECO:0000313" key="4">
    <source>
        <dbReference type="Proteomes" id="UP001610063"/>
    </source>
</evidence>
<dbReference type="NCBIfam" id="NF008183">
    <property type="entry name" value="PRK10933.1"/>
    <property type="match status" value="1"/>
</dbReference>
<reference evidence="3 4" key="1">
    <citation type="journal article" date="2013" name="Int. J. Syst. Evol. Microbiol.">
        <title>Marinoscillum luteum sp. nov., isolated from marine sediment.</title>
        <authorList>
            <person name="Cha I.T."/>
            <person name="Park S.J."/>
            <person name="Kim S.J."/>
            <person name="Kim J.G."/>
            <person name="Jung M.Y."/>
            <person name="Shin K.S."/>
            <person name="Kwon K.K."/>
            <person name="Yang S.H."/>
            <person name="Seo Y.S."/>
            <person name="Rhee S.K."/>
        </authorList>
    </citation>
    <scope>NUCLEOTIDE SEQUENCE [LARGE SCALE GENOMIC DNA]</scope>
    <source>
        <strain evidence="3 4">KCTC 23939</strain>
    </source>
</reference>
<dbReference type="Gene3D" id="3.90.400.10">
    <property type="entry name" value="Oligo-1,6-glucosidase, Domain 2"/>
    <property type="match status" value="1"/>
</dbReference>
<name>A0ABW7N5Z3_9BACT</name>
<feature type="domain" description="Glycosyl hydrolase family 13 catalytic" evidence="2">
    <location>
        <begin position="15"/>
        <end position="418"/>
    </location>
</feature>
<sequence>MSVNKTWWKEAVVYQVYPRSFNDSNGDGIGDLQGIIQKLDHIKSLGVDVIWLCPVYKSPNDDNGYDISDYYDIMDEFGTMEDFDELLSGIHARGMKLLMDLVVNHSSDEHAWFKESRSSRNNPKRDYYIWKPGKNGGPPNNWPSFFSGSAWQYAEETNEYYLHLFTKKQPDLNWENPKLREEVYQLMRYWLDKGVNGFRMDVISVISKRNYDDTPHANFNDTIAQVYANGPRIHEFLKEMNREVMSHYDVMTVGEGPGIDLDTGLQYVAEDEKELNMLFHFGHMFMDHGPGGRFDPKPIDFVEFKKIFRLWDEKFKNDGWGSIFLGNHDFQRIVSRFGNDADFWEESAKLLCLMLMTMRGTPYVYQGDEIGMTNVAFDRIEDYDDVEIMNAYAEWKAQGKDLDLFLKHVHVNGRDNARTPIQWDATQNAGFTSATPWLKLNPNYTKINVADQQNAENSILNFYRQMISVRKANPSLVYANYAVINEAHKQVYAYWRWDDAVRYLILLNFSADQQTFEVDDRFDIESLSLIIGNMGAVQMEGEKIFKLLPWQAALYQL</sequence>
<evidence type="ECO:0000313" key="3">
    <source>
        <dbReference type="EMBL" id="MFH6982996.1"/>
    </source>
</evidence>
<proteinExistence type="predicted"/>
<dbReference type="CDD" id="cd11333">
    <property type="entry name" value="AmyAc_SI_OligoGlu_DGase"/>
    <property type="match status" value="1"/>
</dbReference>
<comment type="caution">
    <text evidence="3">The sequence shown here is derived from an EMBL/GenBank/DDBJ whole genome shotgun (WGS) entry which is preliminary data.</text>
</comment>
<dbReference type="SUPFAM" id="SSF51011">
    <property type="entry name" value="Glycosyl hydrolase domain"/>
    <property type="match status" value="1"/>
</dbReference>
<dbReference type="SUPFAM" id="SSF51445">
    <property type="entry name" value="(Trans)glycosidases"/>
    <property type="match status" value="1"/>
</dbReference>
<dbReference type="Proteomes" id="UP001610063">
    <property type="component" value="Unassembled WGS sequence"/>
</dbReference>
<evidence type="ECO:0000259" key="2">
    <source>
        <dbReference type="SMART" id="SM00642"/>
    </source>
</evidence>
<dbReference type="SMART" id="SM00642">
    <property type="entry name" value="Aamy"/>
    <property type="match status" value="1"/>
</dbReference>
<dbReference type="InterPro" id="IPR017853">
    <property type="entry name" value="GH"/>
</dbReference>
<keyword evidence="3" id="KW-0326">Glycosidase</keyword>
<dbReference type="PANTHER" id="PTHR10357:SF184">
    <property type="entry name" value="OLIGO-1,6-GLUCOSIDASE 1"/>
    <property type="match status" value="1"/>
</dbReference>
<dbReference type="Gene3D" id="3.20.20.80">
    <property type="entry name" value="Glycosidases"/>
    <property type="match status" value="1"/>
</dbReference>
<evidence type="ECO:0000256" key="1">
    <source>
        <dbReference type="ARBA" id="ARBA00022801"/>
    </source>
</evidence>
<gene>
    <name evidence="3" type="ORF">ACHKAR_06080</name>
</gene>
<accession>A0ABW7N5Z3</accession>
<dbReference type="RefSeq" id="WP_395416599.1">
    <property type="nucleotide sequence ID" value="NZ_JBIPKE010000014.1"/>
</dbReference>
<dbReference type="Gene3D" id="2.60.40.1180">
    <property type="entry name" value="Golgi alpha-mannosidase II"/>
    <property type="match status" value="1"/>
</dbReference>
<dbReference type="EMBL" id="JBIPKE010000014">
    <property type="protein sequence ID" value="MFH6982996.1"/>
    <property type="molecule type" value="Genomic_DNA"/>
</dbReference>
<keyword evidence="1 3" id="KW-0378">Hydrolase</keyword>
<organism evidence="3 4">
    <name type="scientific">Marinoscillum luteum</name>
    <dbReference type="NCBI Taxonomy" id="861051"/>
    <lineage>
        <taxon>Bacteria</taxon>
        <taxon>Pseudomonadati</taxon>
        <taxon>Bacteroidota</taxon>
        <taxon>Cytophagia</taxon>
        <taxon>Cytophagales</taxon>
        <taxon>Reichenbachiellaceae</taxon>
        <taxon>Marinoscillum</taxon>
    </lineage>
</organism>
<dbReference type="InterPro" id="IPR013780">
    <property type="entry name" value="Glyco_hydro_b"/>
</dbReference>
<dbReference type="EC" id="3.2.1.-" evidence="3"/>